<feature type="transmembrane region" description="Helical" evidence="2">
    <location>
        <begin position="7"/>
        <end position="25"/>
    </location>
</feature>
<dbReference type="InParanoid" id="E4X4P4"/>
<feature type="region of interest" description="Disordered" evidence="1">
    <location>
        <begin position="185"/>
        <end position="236"/>
    </location>
</feature>
<dbReference type="EMBL" id="FN653024">
    <property type="protein sequence ID" value="CBY24034.1"/>
    <property type="molecule type" value="Genomic_DNA"/>
</dbReference>
<evidence type="ECO:0000313" key="3">
    <source>
        <dbReference type="EMBL" id="CBY24034.1"/>
    </source>
</evidence>
<gene>
    <name evidence="3" type="ORF">GSOID_T00001374001</name>
</gene>
<protein>
    <submittedName>
        <fullName evidence="3">Uncharacterized protein</fullName>
    </submittedName>
</protein>
<keyword evidence="4" id="KW-1185">Reference proteome</keyword>
<evidence type="ECO:0000256" key="1">
    <source>
        <dbReference type="SAM" id="MobiDB-lite"/>
    </source>
</evidence>
<keyword evidence="2" id="KW-0812">Transmembrane</keyword>
<organism evidence="3">
    <name type="scientific">Oikopleura dioica</name>
    <name type="common">Tunicate</name>
    <dbReference type="NCBI Taxonomy" id="34765"/>
    <lineage>
        <taxon>Eukaryota</taxon>
        <taxon>Metazoa</taxon>
        <taxon>Chordata</taxon>
        <taxon>Tunicata</taxon>
        <taxon>Appendicularia</taxon>
        <taxon>Copelata</taxon>
        <taxon>Oikopleuridae</taxon>
        <taxon>Oikopleura</taxon>
    </lineage>
</organism>
<evidence type="ECO:0000256" key="2">
    <source>
        <dbReference type="SAM" id="Phobius"/>
    </source>
</evidence>
<dbReference type="Proteomes" id="UP000001307">
    <property type="component" value="Unassembled WGS sequence"/>
</dbReference>
<name>E4X4P4_OIKDI</name>
<accession>E4X4P4</accession>
<proteinExistence type="predicted"/>
<feature type="transmembrane region" description="Helical" evidence="2">
    <location>
        <begin position="78"/>
        <end position="95"/>
    </location>
</feature>
<sequence>MTIAAGLVFGICVEALMLFLLNLNVLANKRISHHVMYENVLWLDVLELLFCFVLLILNCFLVKRFIQRKIFTDMEIFRYFWLSLSCIPVILIMFICRIGQLQGCWVGARAYGDDIYTALGLQKITSQAGQKAGLLIFYDMPAQQFVLESFIFFKQTIVMLFFGCQFSQKGDGRVRSIDSKNRLVESSESNKSRSDSNKRSPKDKRKISAVEITRAAEKRGSEESLNTPDIETDLHSITDPIDQMYRQYGISK</sequence>
<feature type="compositionally biased region" description="Basic and acidic residues" evidence="1">
    <location>
        <begin position="185"/>
        <end position="200"/>
    </location>
</feature>
<reference evidence="3" key="1">
    <citation type="journal article" date="2010" name="Science">
        <title>Plasticity of animal genome architecture unmasked by rapid evolution of a pelagic tunicate.</title>
        <authorList>
            <person name="Denoeud F."/>
            <person name="Henriet S."/>
            <person name="Mungpakdee S."/>
            <person name="Aury J.M."/>
            <person name="Da Silva C."/>
            <person name="Brinkmann H."/>
            <person name="Mikhaleva J."/>
            <person name="Olsen L.C."/>
            <person name="Jubin C."/>
            <person name="Canestro C."/>
            <person name="Bouquet J.M."/>
            <person name="Danks G."/>
            <person name="Poulain J."/>
            <person name="Campsteijn C."/>
            <person name="Adamski M."/>
            <person name="Cross I."/>
            <person name="Yadetie F."/>
            <person name="Muffato M."/>
            <person name="Louis A."/>
            <person name="Butcher S."/>
            <person name="Tsagkogeorga G."/>
            <person name="Konrad A."/>
            <person name="Singh S."/>
            <person name="Jensen M.F."/>
            <person name="Cong E.H."/>
            <person name="Eikeseth-Otteraa H."/>
            <person name="Noel B."/>
            <person name="Anthouard V."/>
            <person name="Porcel B.M."/>
            <person name="Kachouri-Lafond R."/>
            <person name="Nishino A."/>
            <person name="Ugolini M."/>
            <person name="Chourrout P."/>
            <person name="Nishida H."/>
            <person name="Aasland R."/>
            <person name="Huzurbazar S."/>
            <person name="Westhof E."/>
            <person name="Delsuc F."/>
            <person name="Lehrach H."/>
            <person name="Reinhardt R."/>
            <person name="Weissenbach J."/>
            <person name="Roy S.W."/>
            <person name="Artiguenave F."/>
            <person name="Postlethwait J.H."/>
            <person name="Manak J.R."/>
            <person name="Thompson E.M."/>
            <person name="Jaillon O."/>
            <person name="Du Pasquier L."/>
            <person name="Boudinot P."/>
            <person name="Liberles D.A."/>
            <person name="Volff J.N."/>
            <person name="Philippe H."/>
            <person name="Lenhard B."/>
            <person name="Roest Crollius H."/>
            <person name="Wincker P."/>
            <person name="Chourrout D."/>
        </authorList>
    </citation>
    <scope>NUCLEOTIDE SEQUENCE [LARGE SCALE GENOMIC DNA]</scope>
</reference>
<dbReference type="AlphaFoldDB" id="E4X4P4"/>
<dbReference type="OrthoDB" id="10362165at2759"/>
<evidence type="ECO:0000313" key="4">
    <source>
        <dbReference type="Proteomes" id="UP000001307"/>
    </source>
</evidence>
<keyword evidence="2" id="KW-0472">Membrane</keyword>
<feature type="transmembrane region" description="Helical" evidence="2">
    <location>
        <begin position="45"/>
        <end position="66"/>
    </location>
</feature>
<keyword evidence="2" id="KW-1133">Transmembrane helix</keyword>